<feature type="compositionally biased region" description="Basic and acidic residues" evidence="2">
    <location>
        <begin position="698"/>
        <end position="713"/>
    </location>
</feature>
<evidence type="ECO:0000313" key="7">
    <source>
        <dbReference type="Proteomes" id="UP000799436"/>
    </source>
</evidence>
<dbReference type="PROSITE" id="PS50238">
    <property type="entry name" value="RHOGAP"/>
    <property type="match status" value="1"/>
</dbReference>
<feature type="compositionally biased region" description="Low complexity" evidence="2">
    <location>
        <begin position="174"/>
        <end position="184"/>
    </location>
</feature>
<evidence type="ECO:0000256" key="2">
    <source>
        <dbReference type="SAM" id="MobiDB-lite"/>
    </source>
</evidence>
<dbReference type="InterPro" id="IPR027267">
    <property type="entry name" value="AH/BAR_dom_sf"/>
</dbReference>
<dbReference type="GO" id="GO:0005096">
    <property type="term" value="F:GTPase activator activity"/>
    <property type="evidence" value="ECO:0007669"/>
    <property type="project" value="TreeGrafter"/>
</dbReference>
<reference evidence="6" key="1">
    <citation type="journal article" date="2020" name="Stud. Mycol.">
        <title>101 Dothideomycetes genomes: a test case for predicting lifestyles and emergence of pathogens.</title>
        <authorList>
            <person name="Haridas S."/>
            <person name="Albert R."/>
            <person name="Binder M."/>
            <person name="Bloem J."/>
            <person name="Labutti K."/>
            <person name="Salamov A."/>
            <person name="Andreopoulos B."/>
            <person name="Baker S."/>
            <person name="Barry K."/>
            <person name="Bills G."/>
            <person name="Bluhm B."/>
            <person name="Cannon C."/>
            <person name="Castanera R."/>
            <person name="Culley D."/>
            <person name="Daum C."/>
            <person name="Ezra D."/>
            <person name="Gonzalez J."/>
            <person name="Henrissat B."/>
            <person name="Kuo A."/>
            <person name="Liang C."/>
            <person name="Lipzen A."/>
            <person name="Lutzoni F."/>
            <person name="Magnuson J."/>
            <person name="Mondo S."/>
            <person name="Nolan M."/>
            <person name="Ohm R."/>
            <person name="Pangilinan J."/>
            <person name="Park H.-J."/>
            <person name="Ramirez L."/>
            <person name="Alfaro M."/>
            <person name="Sun H."/>
            <person name="Tritt A."/>
            <person name="Yoshinaga Y."/>
            <person name="Zwiers L.-H."/>
            <person name="Turgeon B."/>
            <person name="Goodwin S."/>
            <person name="Spatafora J."/>
            <person name="Crous P."/>
            <person name="Grigoriev I."/>
        </authorList>
    </citation>
    <scope>NUCLEOTIDE SEQUENCE</scope>
    <source>
        <strain evidence="6">CBS 116005</strain>
    </source>
</reference>
<protein>
    <recommendedName>
        <fullName evidence="8">RhoGAP-domain-containing protein</fullName>
    </recommendedName>
</protein>
<keyword evidence="7" id="KW-1185">Reference proteome</keyword>
<feature type="domain" description="DEP" evidence="3">
    <location>
        <begin position="216"/>
        <end position="300"/>
    </location>
</feature>
<dbReference type="GO" id="GO:0007010">
    <property type="term" value="P:cytoskeleton organization"/>
    <property type="evidence" value="ECO:0007669"/>
    <property type="project" value="TreeGrafter"/>
</dbReference>
<dbReference type="Gene3D" id="1.10.555.10">
    <property type="entry name" value="Rho GTPase activation protein"/>
    <property type="match status" value="1"/>
</dbReference>
<evidence type="ECO:0000313" key="6">
    <source>
        <dbReference type="EMBL" id="KAF2764801.1"/>
    </source>
</evidence>
<feature type="domain" description="F-BAR" evidence="5">
    <location>
        <begin position="1"/>
        <end position="442"/>
    </location>
</feature>
<dbReference type="Gene3D" id="1.20.1270.60">
    <property type="entry name" value="Arfaptin homology (AH) domain/BAR domain"/>
    <property type="match status" value="2"/>
</dbReference>
<dbReference type="FunFam" id="1.20.1270.60:FF:000050">
    <property type="entry name" value="RhoGAP and Fes/CIP4 domain protein"/>
    <property type="match status" value="1"/>
</dbReference>
<dbReference type="InterPro" id="IPR036390">
    <property type="entry name" value="WH_DNA-bd_sf"/>
</dbReference>
<dbReference type="AlphaFoldDB" id="A0A6G1KVY3"/>
<feature type="compositionally biased region" description="Low complexity" evidence="2">
    <location>
        <begin position="714"/>
        <end position="732"/>
    </location>
</feature>
<dbReference type="Pfam" id="PF00610">
    <property type="entry name" value="DEP"/>
    <property type="match status" value="1"/>
</dbReference>
<evidence type="ECO:0000256" key="1">
    <source>
        <dbReference type="PROSITE-ProRule" id="PRU01077"/>
    </source>
</evidence>
<keyword evidence="1" id="KW-0175">Coiled coil</keyword>
<dbReference type="FunFam" id="1.10.555.10:FF:000044">
    <property type="entry name" value="Rho-gtpase-activating protein 8"/>
    <property type="match status" value="1"/>
</dbReference>
<dbReference type="InterPro" id="IPR031160">
    <property type="entry name" value="F_BAR_dom"/>
</dbReference>
<dbReference type="InterPro" id="IPR001060">
    <property type="entry name" value="FCH_dom"/>
</dbReference>
<evidence type="ECO:0000259" key="3">
    <source>
        <dbReference type="PROSITE" id="PS50186"/>
    </source>
</evidence>
<feature type="compositionally biased region" description="Polar residues" evidence="2">
    <location>
        <begin position="830"/>
        <end position="858"/>
    </location>
</feature>
<dbReference type="PANTHER" id="PTHR23065:SF17">
    <property type="entry name" value="RHO-GTPASE-ACTIVATING PROTEIN RGD2"/>
    <property type="match status" value="1"/>
</dbReference>
<evidence type="ECO:0000259" key="4">
    <source>
        <dbReference type="PROSITE" id="PS50238"/>
    </source>
</evidence>
<dbReference type="InterPro" id="IPR000591">
    <property type="entry name" value="DEP_dom"/>
</dbReference>
<dbReference type="Proteomes" id="UP000799436">
    <property type="component" value="Unassembled WGS sequence"/>
</dbReference>
<gene>
    <name evidence="6" type="ORF">EJ03DRAFT_331511</name>
</gene>
<feature type="domain" description="Rho-GAP" evidence="4">
    <location>
        <begin position="476"/>
        <end position="674"/>
    </location>
</feature>
<feature type="compositionally biased region" description="Low complexity" evidence="2">
    <location>
        <begin position="791"/>
        <end position="802"/>
    </location>
</feature>
<dbReference type="GO" id="GO:0005886">
    <property type="term" value="C:plasma membrane"/>
    <property type="evidence" value="ECO:0007669"/>
    <property type="project" value="TreeGrafter"/>
</dbReference>
<dbReference type="PROSITE" id="PS51741">
    <property type="entry name" value="F_BAR"/>
    <property type="match status" value="1"/>
</dbReference>
<dbReference type="EMBL" id="ML995909">
    <property type="protein sequence ID" value="KAF2764801.1"/>
    <property type="molecule type" value="Genomic_DNA"/>
</dbReference>
<organism evidence="6 7">
    <name type="scientific">Teratosphaeria nubilosa</name>
    <dbReference type="NCBI Taxonomy" id="161662"/>
    <lineage>
        <taxon>Eukaryota</taxon>
        <taxon>Fungi</taxon>
        <taxon>Dikarya</taxon>
        <taxon>Ascomycota</taxon>
        <taxon>Pezizomycotina</taxon>
        <taxon>Dothideomycetes</taxon>
        <taxon>Dothideomycetidae</taxon>
        <taxon>Mycosphaerellales</taxon>
        <taxon>Teratosphaeriaceae</taxon>
        <taxon>Teratosphaeria</taxon>
    </lineage>
</organism>
<dbReference type="InterPro" id="IPR008936">
    <property type="entry name" value="Rho_GTPase_activation_prot"/>
</dbReference>
<feature type="region of interest" description="Disordered" evidence="2">
    <location>
        <begin position="681"/>
        <end position="947"/>
    </location>
</feature>
<sequence>MASFANSFWSADYAAGLGVLFGKLQQGVQENEQILTMCRMRAEAEDVYGQKLADIEPATNRIDGGFQRDDGASVKKAYEGVRAEMSEASRNHRKIASNVRELVVNPFARWCDQHAARVQNSQDDLQSRIKTYDRQAETTRQYRSAYYNKCRRVEDLDEEEKLAFQDPNSAAGTGSPKPGPVSVPSINVEEEPEQEPVAIGDETYQPEQIKKILTHALEHLRLGEAKVPILGTYQNVTTGAEIVEYIQKHMGSTSISYAEKIGQDLIDNGFLRLIGNMGNTFANSSRMNYQWRPKVFQLTGIPEKRPKLMSRTSTIAPQGSDAGSETSSQVIGDRVSEYLGGWNPLNNAHPNETPADKLRREAREADERYKASIRKLDGLRCNLEEAMIDHLKFMERCELDRLKAIKSVVLDFSGAISNVIPSIQSTVDNMMLFQETVQPLGDLRYLLENYRTGSYIPKVITYENYYNKVDEQTFGVDLEARARSDRKRVPLIVTTMLTFLDSHYPELEGDEARRSIWLVDVPLAATHHLRNQINTGKPIPLELLEKYEIPIVAAVLKLYFLELPDSLVSSHVYEIVKTIYTTTAQSASKNARVQVIQSTLGQLRLANIATLDALVTHFTRLIELTNADEAYVTQLATILSPCILRPKQETGLSMAEKYNVRLIKDLFAHKDAIFGELKRQSSLTHTNSGATRSARAVSTDESRRREHMEERQRAIAAAQQAQAMAGSSRSRATSPGPGVHRNRSRGPETRFPVSTAGANVGRGIMSPTSSVTSSHRDSLSVPQSPLSQARTQPPSTTSPPKTGGKEALPIRTNGSIHQPPPAEVDEPQGRQRTGTASSIPSYRLSNPPQVSASISGPQDFNIAPAPSHYYSNNADESGSSTPTSASTAHTSMDSAPKPRYKISNAEETSSETATSSSPSSEAGGPAKRDSLNRRAYPARKGTAGLQRQSLIIGQQAKRDSADSGAYAESLIAADAAAREEEKGSAGVQLEDKPMDFD</sequence>
<dbReference type="Pfam" id="PF00620">
    <property type="entry name" value="RhoGAP"/>
    <property type="match status" value="1"/>
</dbReference>
<dbReference type="SMART" id="SM00055">
    <property type="entry name" value="FCH"/>
    <property type="match status" value="1"/>
</dbReference>
<feature type="region of interest" description="Disordered" evidence="2">
    <location>
        <begin position="165"/>
        <end position="184"/>
    </location>
</feature>
<evidence type="ECO:0000259" key="5">
    <source>
        <dbReference type="PROSITE" id="PS51741"/>
    </source>
</evidence>
<dbReference type="CDD" id="cd04399">
    <property type="entry name" value="RhoGAP_fRGD2"/>
    <property type="match status" value="1"/>
</dbReference>
<evidence type="ECO:0008006" key="8">
    <source>
        <dbReference type="Google" id="ProtNLM"/>
    </source>
</evidence>
<dbReference type="GO" id="GO:0007264">
    <property type="term" value="P:small GTPase-mediated signal transduction"/>
    <property type="evidence" value="ECO:0007669"/>
    <property type="project" value="TreeGrafter"/>
</dbReference>
<dbReference type="SUPFAM" id="SSF48350">
    <property type="entry name" value="GTPase activation domain, GAP"/>
    <property type="match status" value="1"/>
</dbReference>
<dbReference type="GO" id="GO:0000935">
    <property type="term" value="C:division septum"/>
    <property type="evidence" value="ECO:0007669"/>
    <property type="project" value="TreeGrafter"/>
</dbReference>
<accession>A0A6G1KVY3</accession>
<dbReference type="PANTHER" id="PTHR23065">
    <property type="entry name" value="PROLINE-SERINE-THREONINE PHOSPHATASE INTERACTING PROTEIN 1"/>
    <property type="match status" value="1"/>
</dbReference>
<feature type="compositionally biased region" description="Low complexity" evidence="2">
    <location>
        <begin position="877"/>
        <end position="891"/>
    </location>
</feature>
<dbReference type="Pfam" id="PF00611">
    <property type="entry name" value="FCH"/>
    <property type="match status" value="1"/>
</dbReference>
<dbReference type="GO" id="GO:0005737">
    <property type="term" value="C:cytoplasm"/>
    <property type="evidence" value="ECO:0007669"/>
    <property type="project" value="TreeGrafter"/>
</dbReference>
<feature type="compositionally biased region" description="Low complexity" evidence="2">
    <location>
        <begin position="905"/>
        <end position="925"/>
    </location>
</feature>
<dbReference type="SMART" id="SM00324">
    <property type="entry name" value="RhoGAP"/>
    <property type="match status" value="1"/>
</dbReference>
<dbReference type="InterPro" id="IPR000198">
    <property type="entry name" value="RhoGAP_dom"/>
</dbReference>
<dbReference type="PROSITE" id="PS50186">
    <property type="entry name" value="DEP"/>
    <property type="match status" value="1"/>
</dbReference>
<feature type="compositionally biased region" description="Polar residues" evidence="2">
    <location>
        <begin position="681"/>
        <end position="691"/>
    </location>
</feature>
<dbReference type="SUPFAM" id="SSF103657">
    <property type="entry name" value="BAR/IMD domain-like"/>
    <property type="match status" value="1"/>
</dbReference>
<dbReference type="SUPFAM" id="SSF46785">
    <property type="entry name" value="Winged helix' DNA-binding domain"/>
    <property type="match status" value="1"/>
</dbReference>
<feature type="compositionally biased region" description="Polar residues" evidence="2">
    <location>
        <begin position="780"/>
        <end position="790"/>
    </location>
</feature>
<name>A0A6G1KVY3_9PEZI</name>
<dbReference type="OrthoDB" id="2155291at2759"/>
<proteinExistence type="predicted"/>